<sequence>MKLVDSRSATSLLQRVEPDRRICIKIHASSAIYTVCTSGLSILLVLAIRYPP</sequence>
<reference evidence="3" key="2">
    <citation type="submission" date="2015-01" db="EMBL/GenBank/DDBJ databases">
        <title>Evolutionary Origins and Diversification of the Mycorrhizal Mutualists.</title>
        <authorList>
            <consortium name="DOE Joint Genome Institute"/>
            <consortium name="Mycorrhizal Genomics Consortium"/>
            <person name="Kohler A."/>
            <person name="Kuo A."/>
            <person name="Nagy L.G."/>
            <person name="Floudas D."/>
            <person name="Copeland A."/>
            <person name="Barry K.W."/>
            <person name="Cichocki N."/>
            <person name="Veneault-Fourrey C."/>
            <person name="LaButti K."/>
            <person name="Lindquist E.A."/>
            <person name="Lipzen A."/>
            <person name="Lundell T."/>
            <person name="Morin E."/>
            <person name="Murat C."/>
            <person name="Riley R."/>
            <person name="Ohm R."/>
            <person name="Sun H."/>
            <person name="Tunlid A."/>
            <person name="Henrissat B."/>
            <person name="Grigoriev I.V."/>
            <person name="Hibbett D.S."/>
            <person name="Martin F."/>
        </authorList>
    </citation>
    <scope>NUCLEOTIDE SEQUENCE [LARGE SCALE GENOMIC DNA]</scope>
    <source>
        <strain evidence="3">441</strain>
    </source>
</reference>
<protein>
    <submittedName>
        <fullName evidence="2">Uncharacterized protein</fullName>
    </submittedName>
</protein>
<proteinExistence type="predicted"/>
<keyword evidence="1" id="KW-0472">Membrane</keyword>
<dbReference type="OrthoDB" id="2155101at2759"/>
<name>A0A0C9ZH68_9AGAM</name>
<keyword evidence="1" id="KW-1133">Transmembrane helix</keyword>
<dbReference type="AlphaFoldDB" id="A0A0C9ZH68"/>
<dbReference type="Proteomes" id="UP000054018">
    <property type="component" value="Unassembled WGS sequence"/>
</dbReference>
<dbReference type="HOGENOM" id="CLU_3088098_0_0_1"/>
<organism evidence="2 3">
    <name type="scientific">Pisolithus microcarpus 441</name>
    <dbReference type="NCBI Taxonomy" id="765257"/>
    <lineage>
        <taxon>Eukaryota</taxon>
        <taxon>Fungi</taxon>
        <taxon>Dikarya</taxon>
        <taxon>Basidiomycota</taxon>
        <taxon>Agaricomycotina</taxon>
        <taxon>Agaricomycetes</taxon>
        <taxon>Agaricomycetidae</taxon>
        <taxon>Boletales</taxon>
        <taxon>Sclerodermatineae</taxon>
        <taxon>Pisolithaceae</taxon>
        <taxon>Pisolithus</taxon>
    </lineage>
</organism>
<accession>A0A0C9ZH68</accession>
<feature type="transmembrane region" description="Helical" evidence="1">
    <location>
        <begin position="30"/>
        <end position="50"/>
    </location>
</feature>
<evidence type="ECO:0000313" key="2">
    <source>
        <dbReference type="EMBL" id="KIK19328.1"/>
    </source>
</evidence>
<dbReference type="EMBL" id="KN833786">
    <property type="protein sequence ID" value="KIK19328.1"/>
    <property type="molecule type" value="Genomic_DNA"/>
</dbReference>
<keyword evidence="3" id="KW-1185">Reference proteome</keyword>
<reference evidence="2 3" key="1">
    <citation type="submission" date="2014-04" db="EMBL/GenBank/DDBJ databases">
        <authorList>
            <consortium name="DOE Joint Genome Institute"/>
            <person name="Kuo A."/>
            <person name="Kohler A."/>
            <person name="Costa M.D."/>
            <person name="Nagy L.G."/>
            <person name="Floudas D."/>
            <person name="Copeland A."/>
            <person name="Barry K.W."/>
            <person name="Cichocki N."/>
            <person name="Veneault-Fourrey C."/>
            <person name="LaButti K."/>
            <person name="Lindquist E.A."/>
            <person name="Lipzen A."/>
            <person name="Lundell T."/>
            <person name="Morin E."/>
            <person name="Murat C."/>
            <person name="Sun H."/>
            <person name="Tunlid A."/>
            <person name="Henrissat B."/>
            <person name="Grigoriev I.V."/>
            <person name="Hibbett D.S."/>
            <person name="Martin F."/>
            <person name="Nordberg H.P."/>
            <person name="Cantor M.N."/>
            <person name="Hua S.X."/>
        </authorList>
    </citation>
    <scope>NUCLEOTIDE SEQUENCE [LARGE SCALE GENOMIC DNA]</scope>
    <source>
        <strain evidence="2 3">441</strain>
    </source>
</reference>
<evidence type="ECO:0000256" key="1">
    <source>
        <dbReference type="SAM" id="Phobius"/>
    </source>
</evidence>
<evidence type="ECO:0000313" key="3">
    <source>
        <dbReference type="Proteomes" id="UP000054018"/>
    </source>
</evidence>
<keyword evidence="1" id="KW-0812">Transmembrane</keyword>
<gene>
    <name evidence="2" type="ORF">PISMIDRAFT_155266</name>
</gene>